<gene>
    <name evidence="1" type="ORF">HNR00_003368</name>
</gene>
<protein>
    <recommendedName>
        <fullName evidence="3">DUF2946 domain-containing protein</fullName>
    </recommendedName>
</protein>
<evidence type="ECO:0008006" key="3">
    <source>
        <dbReference type="Google" id="ProtNLM"/>
    </source>
</evidence>
<dbReference type="RefSeq" id="WP_183571247.1">
    <property type="nucleotide sequence ID" value="NZ_JACHOP010000015.1"/>
</dbReference>
<comment type="caution">
    <text evidence="1">The sequence shown here is derived from an EMBL/GenBank/DDBJ whole genome shotgun (WGS) entry which is preliminary data.</text>
</comment>
<dbReference type="AlphaFoldDB" id="A0A840ZNL9"/>
<dbReference type="EMBL" id="JACHOP010000015">
    <property type="protein sequence ID" value="MBB5758645.1"/>
    <property type="molecule type" value="Genomic_DNA"/>
</dbReference>
<evidence type="ECO:0000313" key="1">
    <source>
        <dbReference type="EMBL" id="MBB5758645.1"/>
    </source>
</evidence>
<keyword evidence="2" id="KW-1185">Reference proteome</keyword>
<proteinExistence type="predicted"/>
<reference evidence="1 2" key="1">
    <citation type="submission" date="2020-08" db="EMBL/GenBank/DDBJ databases">
        <title>Genomic Encyclopedia of Type Strains, Phase IV (KMG-IV): sequencing the most valuable type-strain genomes for metagenomic binning, comparative biology and taxonomic classification.</title>
        <authorList>
            <person name="Goeker M."/>
        </authorList>
    </citation>
    <scope>NUCLEOTIDE SEQUENCE [LARGE SCALE GENOMIC DNA]</scope>
    <source>
        <strain evidence="1 2">DSM 2163</strain>
    </source>
</reference>
<sequence length="128" mass="13020">MVRLRQQWDGHASAVWRCALACLLAIALTVSLVDPALTAPASSDEDAGGSGIVTMLDAVSGAPAADEPSERGLAGPARCSAHCACHAVLRPDSPVVVPLRTARPPEFTLGTATLSSLASSPPSEPPRA</sequence>
<evidence type="ECO:0000313" key="2">
    <source>
        <dbReference type="Proteomes" id="UP000583454"/>
    </source>
</evidence>
<name>A0A840ZNL9_9HYPH</name>
<dbReference type="Proteomes" id="UP000583454">
    <property type="component" value="Unassembled WGS sequence"/>
</dbReference>
<organism evidence="1 2">
    <name type="scientific">Methylorubrum rhodinum</name>
    <dbReference type="NCBI Taxonomy" id="29428"/>
    <lineage>
        <taxon>Bacteria</taxon>
        <taxon>Pseudomonadati</taxon>
        <taxon>Pseudomonadota</taxon>
        <taxon>Alphaproteobacteria</taxon>
        <taxon>Hyphomicrobiales</taxon>
        <taxon>Methylobacteriaceae</taxon>
        <taxon>Methylorubrum</taxon>
    </lineage>
</organism>
<accession>A0A840ZNL9</accession>